<accession>A0ABY1P4Z7</accession>
<comment type="caution">
    <text evidence="2">The sequence shown here is derived from an EMBL/GenBank/DDBJ whole genome shotgun (WGS) entry which is preliminary data.</text>
</comment>
<dbReference type="InterPro" id="IPR011051">
    <property type="entry name" value="RmlC_Cupin_sf"/>
</dbReference>
<keyword evidence="2" id="KW-0413">Isomerase</keyword>
<dbReference type="RefSeq" id="WP_283404521.1">
    <property type="nucleotide sequence ID" value="NZ_BAAAEA010000002.1"/>
</dbReference>
<dbReference type="PANTHER" id="PTHR36114">
    <property type="entry name" value="16.7 KDA PROTEIN IN WHIE LOCUS"/>
    <property type="match status" value="1"/>
</dbReference>
<protein>
    <submittedName>
        <fullName evidence="2">Mannose-6-phosphate isomerase, cupin superfamily</fullName>
    </submittedName>
</protein>
<dbReference type="GO" id="GO:0016853">
    <property type="term" value="F:isomerase activity"/>
    <property type="evidence" value="ECO:0007669"/>
    <property type="project" value="UniProtKB-KW"/>
</dbReference>
<dbReference type="EMBL" id="FXTT01000003">
    <property type="protein sequence ID" value="SMP25334.1"/>
    <property type="molecule type" value="Genomic_DNA"/>
</dbReference>
<evidence type="ECO:0000313" key="2">
    <source>
        <dbReference type="EMBL" id="SMP25334.1"/>
    </source>
</evidence>
<proteinExistence type="predicted"/>
<dbReference type="Proteomes" id="UP001157914">
    <property type="component" value="Unassembled WGS sequence"/>
</dbReference>
<organism evidence="2 3">
    <name type="scientific">Roseibium denhamense</name>
    <dbReference type="NCBI Taxonomy" id="76305"/>
    <lineage>
        <taxon>Bacteria</taxon>
        <taxon>Pseudomonadati</taxon>
        <taxon>Pseudomonadota</taxon>
        <taxon>Alphaproteobacteria</taxon>
        <taxon>Hyphomicrobiales</taxon>
        <taxon>Stappiaceae</taxon>
        <taxon>Roseibium</taxon>
    </lineage>
</organism>
<dbReference type="InterPro" id="IPR013096">
    <property type="entry name" value="Cupin_2"/>
</dbReference>
<gene>
    <name evidence="2" type="ORF">SAMN06265374_2549</name>
</gene>
<name>A0ABY1P4Z7_9HYPH</name>
<evidence type="ECO:0000259" key="1">
    <source>
        <dbReference type="Pfam" id="PF07883"/>
    </source>
</evidence>
<dbReference type="InterPro" id="IPR014710">
    <property type="entry name" value="RmlC-like_jellyroll"/>
</dbReference>
<evidence type="ECO:0000313" key="3">
    <source>
        <dbReference type="Proteomes" id="UP001157914"/>
    </source>
</evidence>
<dbReference type="InterPro" id="IPR052044">
    <property type="entry name" value="PKS_Associated_Protein"/>
</dbReference>
<dbReference type="Pfam" id="PF07883">
    <property type="entry name" value="Cupin_2"/>
    <property type="match status" value="1"/>
</dbReference>
<dbReference type="Gene3D" id="2.60.120.10">
    <property type="entry name" value="Jelly Rolls"/>
    <property type="match status" value="1"/>
</dbReference>
<dbReference type="PANTHER" id="PTHR36114:SF1">
    <property type="entry name" value="16.7 KDA PROTEIN IN WHIE LOCUS"/>
    <property type="match status" value="1"/>
</dbReference>
<dbReference type="CDD" id="cd02226">
    <property type="entry name" value="cupin_YdbB-like"/>
    <property type="match status" value="1"/>
</dbReference>
<sequence>MPPVKLNILQSAERQITATFDPHVVGDVNEAQVKVAKFGEVFDWHAHEQEDEAFFVLKGQIAIDFRDGTVELGEGDFMVVPKTVEHRPRSLTKEPVVVMFEPKTTLNTGDADSALTVSDLKHLTA</sequence>
<feature type="domain" description="Cupin type-2" evidence="1">
    <location>
        <begin position="39"/>
        <end position="99"/>
    </location>
</feature>
<keyword evidence="3" id="KW-1185">Reference proteome</keyword>
<dbReference type="SUPFAM" id="SSF51182">
    <property type="entry name" value="RmlC-like cupins"/>
    <property type="match status" value="1"/>
</dbReference>
<reference evidence="2 3" key="1">
    <citation type="submission" date="2017-05" db="EMBL/GenBank/DDBJ databases">
        <authorList>
            <person name="Varghese N."/>
            <person name="Submissions S."/>
        </authorList>
    </citation>
    <scope>NUCLEOTIDE SEQUENCE [LARGE SCALE GENOMIC DNA]</scope>
    <source>
        <strain evidence="2 3">DSM 15949</strain>
    </source>
</reference>